<evidence type="ECO:0000313" key="3">
    <source>
        <dbReference type="Proteomes" id="UP000231192"/>
    </source>
</evidence>
<proteinExistence type="predicted"/>
<evidence type="ECO:0000313" key="2">
    <source>
        <dbReference type="EMBL" id="PIR83870.1"/>
    </source>
</evidence>
<organism evidence="2 3">
    <name type="scientific">Candidatus Kaiserbacteria bacterium CG10_big_fil_rev_8_21_14_0_10_51_14</name>
    <dbReference type="NCBI Taxonomy" id="1974610"/>
    <lineage>
        <taxon>Bacteria</taxon>
        <taxon>Candidatus Kaiseribacteriota</taxon>
    </lineage>
</organism>
<protein>
    <submittedName>
        <fullName evidence="2">Uncharacterized protein</fullName>
    </submittedName>
</protein>
<dbReference type="Proteomes" id="UP000231192">
    <property type="component" value="Unassembled WGS sequence"/>
</dbReference>
<evidence type="ECO:0000256" key="1">
    <source>
        <dbReference type="SAM" id="Phobius"/>
    </source>
</evidence>
<gene>
    <name evidence="2" type="ORF">COU18_02210</name>
</gene>
<name>A0A2H0UBY9_9BACT</name>
<feature type="transmembrane region" description="Helical" evidence="1">
    <location>
        <begin position="33"/>
        <end position="55"/>
    </location>
</feature>
<keyword evidence="1" id="KW-1133">Transmembrane helix</keyword>
<keyword evidence="1" id="KW-0812">Transmembrane</keyword>
<accession>A0A2H0UBY9</accession>
<sequence length="333" mass="34490">MKYTNVFIDTATVPASSIKLPEIASKTKETGPLFTGFPLFAALFLDFSSILCFGVRGRFPWGTGNKEEAMTAKVRSLIIALAMALAVAGCQSTQRATPSPSAPQAASPAAVAAGDVVTTLVALEPSASAEVAATPAIVAHDAEGTEVGVLVPGNMLGYGVATTPVGVIYPPISMTAGGGCNHSDPVLICRWAESATAEQVASDPATFSSDSYLVLLRESRTPEALISQAYVAQYQSILKEGGRGDMFVWVQEEPHRLPDIAGKAVWRASAFVGTASGHSVKVVIHVADMGGGYWLGSAERDPTIGEVWAPGFAEAQTEAFAHVLGGAAPVAAR</sequence>
<dbReference type="EMBL" id="PFBK01000006">
    <property type="protein sequence ID" value="PIR83870.1"/>
    <property type="molecule type" value="Genomic_DNA"/>
</dbReference>
<dbReference type="AlphaFoldDB" id="A0A2H0UBY9"/>
<keyword evidence="1" id="KW-0472">Membrane</keyword>
<comment type="caution">
    <text evidence="2">The sequence shown here is derived from an EMBL/GenBank/DDBJ whole genome shotgun (WGS) entry which is preliminary data.</text>
</comment>
<reference evidence="3" key="1">
    <citation type="submission" date="2017-09" db="EMBL/GenBank/DDBJ databases">
        <title>Depth-based differentiation of microbial function through sediment-hosted aquifers and enrichment of novel symbionts in the deep terrestrial subsurface.</title>
        <authorList>
            <person name="Probst A.J."/>
            <person name="Ladd B."/>
            <person name="Jarett J.K."/>
            <person name="Geller-Mcgrath D.E."/>
            <person name="Sieber C.M.K."/>
            <person name="Emerson J.B."/>
            <person name="Anantharaman K."/>
            <person name="Thomas B.C."/>
            <person name="Malmstrom R."/>
            <person name="Stieglmeier M."/>
            <person name="Klingl A."/>
            <person name="Woyke T."/>
            <person name="Ryan C.M."/>
            <person name="Banfield J.F."/>
        </authorList>
    </citation>
    <scope>NUCLEOTIDE SEQUENCE [LARGE SCALE GENOMIC DNA]</scope>
</reference>